<keyword evidence="3" id="KW-0547">Nucleotide-binding</keyword>
<comment type="similarity">
    <text evidence="1">Belongs to the ABC transporter superfamily.</text>
</comment>
<proteinExistence type="inferred from homology"/>
<dbReference type="InterPro" id="IPR027417">
    <property type="entry name" value="P-loop_NTPase"/>
</dbReference>
<name>A0ABU0S013_9ACTN</name>
<evidence type="ECO:0000313" key="7">
    <source>
        <dbReference type="Proteomes" id="UP001223072"/>
    </source>
</evidence>
<dbReference type="InterPro" id="IPR003593">
    <property type="entry name" value="AAA+_ATPase"/>
</dbReference>
<evidence type="ECO:0000259" key="5">
    <source>
        <dbReference type="PROSITE" id="PS50893"/>
    </source>
</evidence>
<reference evidence="6 7" key="1">
    <citation type="submission" date="2023-07" db="EMBL/GenBank/DDBJ databases">
        <title>Comparative genomics of wheat-associated soil bacteria to identify genetic determinants of phenazine resistance.</title>
        <authorList>
            <person name="Mouncey N."/>
        </authorList>
    </citation>
    <scope>NUCLEOTIDE SEQUENCE [LARGE SCALE GENOMIC DNA]</scope>
    <source>
        <strain evidence="6 7">W2I16</strain>
    </source>
</reference>
<evidence type="ECO:0000256" key="4">
    <source>
        <dbReference type="ARBA" id="ARBA00022840"/>
    </source>
</evidence>
<accession>A0ABU0S013</accession>
<organism evidence="6 7">
    <name type="scientific">Streptomyces turgidiscabies</name>
    <dbReference type="NCBI Taxonomy" id="85558"/>
    <lineage>
        <taxon>Bacteria</taxon>
        <taxon>Bacillati</taxon>
        <taxon>Actinomycetota</taxon>
        <taxon>Actinomycetes</taxon>
        <taxon>Kitasatosporales</taxon>
        <taxon>Streptomycetaceae</taxon>
        <taxon>Streptomyces</taxon>
    </lineage>
</organism>
<feature type="domain" description="ABC transporter" evidence="5">
    <location>
        <begin position="2"/>
        <end position="227"/>
    </location>
</feature>
<sequence length="317" mass="34174">MITLDRLTKRYGDKTAVSDLTFAINPGKVTGFLGPNGAGKSTTMRMIVGLDAPTSGRALVGGKRYEELRHPLREVGALLDARAGHPGRSAYHHLLGMARSNGIPASRVDEVLDTVGLTEVAKKRIGSFSLGMGQRLGIAGALLGDPKVLLFDEPVNGLDPDGVRWVRELMRSLAAEGRTVFVSSHLMSEMQETADHLLVIGRGRMIADAPIEEVIAGSSLTAVRVRTPQPDVLRRELLQCGMRVEQDATSVPEELLVVGGTLEEIGDLAFNHRVPIHELSMRKASLEQAYMELTAASVEYGSPTLSQVTEAPDHQKA</sequence>
<dbReference type="PROSITE" id="PS50893">
    <property type="entry name" value="ABC_TRANSPORTER_2"/>
    <property type="match status" value="1"/>
</dbReference>
<gene>
    <name evidence="6" type="ORF">QFZ49_007525</name>
</gene>
<dbReference type="InterPro" id="IPR003439">
    <property type="entry name" value="ABC_transporter-like_ATP-bd"/>
</dbReference>
<evidence type="ECO:0000256" key="2">
    <source>
        <dbReference type="ARBA" id="ARBA00022448"/>
    </source>
</evidence>
<dbReference type="Proteomes" id="UP001223072">
    <property type="component" value="Unassembled WGS sequence"/>
</dbReference>
<keyword evidence="4 6" id="KW-0067">ATP-binding</keyword>
<keyword evidence="2" id="KW-0813">Transport</keyword>
<dbReference type="GO" id="GO:0005524">
    <property type="term" value="F:ATP binding"/>
    <property type="evidence" value="ECO:0007669"/>
    <property type="project" value="UniProtKB-KW"/>
</dbReference>
<protein>
    <submittedName>
        <fullName evidence="6">ABC-2 type transport system ATP-binding protein</fullName>
    </submittedName>
</protein>
<dbReference type="Gene3D" id="3.40.50.300">
    <property type="entry name" value="P-loop containing nucleotide triphosphate hydrolases"/>
    <property type="match status" value="1"/>
</dbReference>
<dbReference type="PANTHER" id="PTHR43335:SF4">
    <property type="entry name" value="ABC TRANSPORTER, ATP-BINDING PROTEIN"/>
    <property type="match status" value="1"/>
</dbReference>
<evidence type="ECO:0000313" key="6">
    <source>
        <dbReference type="EMBL" id="MDQ0937550.1"/>
    </source>
</evidence>
<dbReference type="EMBL" id="JAUSZS010000008">
    <property type="protein sequence ID" value="MDQ0937550.1"/>
    <property type="molecule type" value="Genomic_DNA"/>
</dbReference>
<keyword evidence="7" id="KW-1185">Reference proteome</keyword>
<dbReference type="Pfam" id="PF00005">
    <property type="entry name" value="ABC_tran"/>
    <property type="match status" value="1"/>
</dbReference>
<dbReference type="RefSeq" id="WP_307630781.1">
    <property type="nucleotide sequence ID" value="NZ_JAUSZS010000008.1"/>
</dbReference>
<evidence type="ECO:0000256" key="3">
    <source>
        <dbReference type="ARBA" id="ARBA00022741"/>
    </source>
</evidence>
<dbReference type="PANTHER" id="PTHR43335">
    <property type="entry name" value="ABC TRANSPORTER, ATP-BINDING PROTEIN"/>
    <property type="match status" value="1"/>
</dbReference>
<dbReference type="SMART" id="SM00382">
    <property type="entry name" value="AAA"/>
    <property type="match status" value="1"/>
</dbReference>
<comment type="caution">
    <text evidence="6">The sequence shown here is derived from an EMBL/GenBank/DDBJ whole genome shotgun (WGS) entry which is preliminary data.</text>
</comment>
<evidence type="ECO:0000256" key="1">
    <source>
        <dbReference type="ARBA" id="ARBA00005417"/>
    </source>
</evidence>
<dbReference type="SUPFAM" id="SSF52540">
    <property type="entry name" value="P-loop containing nucleoside triphosphate hydrolases"/>
    <property type="match status" value="1"/>
</dbReference>